<evidence type="ECO:0000256" key="1">
    <source>
        <dbReference type="SAM" id="SignalP"/>
    </source>
</evidence>
<dbReference type="PANTHER" id="PTHR11261">
    <property type="entry name" value="INTERPHOTORECEPTOR RETINOID-BINDING PROTEIN"/>
    <property type="match status" value="1"/>
</dbReference>
<protein>
    <submittedName>
        <fullName evidence="3">S41 family peptidase</fullName>
    </submittedName>
</protein>
<dbReference type="SUPFAM" id="SSF52096">
    <property type="entry name" value="ClpP/crotonase"/>
    <property type="match status" value="1"/>
</dbReference>
<evidence type="ECO:0000313" key="3">
    <source>
        <dbReference type="EMBL" id="GAA3902120.1"/>
    </source>
</evidence>
<proteinExistence type="predicted"/>
<evidence type="ECO:0000313" key="4">
    <source>
        <dbReference type="Proteomes" id="UP001500827"/>
    </source>
</evidence>
<keyword evidence="1" id="KW-0732">Signal</keyword>
<dbReference type="PANTHER" id="PTHR11261:SF3">
    <property type="entry name" value="RETINOL-BINDING PROTEIN 3"/>
    <property type="match status" value="1"/>
</dbReference>
<dbReference type="SMART" id="SM00245">
    <property type="entry name" value="TSPc"/>
    <property type="match status" value="1"/>
</dbReference>
<dbReference type="Pfam" id="PF03572">
    <property type="entry name" value="Peptidase_S41"/>
    <property type="match status" value="1"/>
</dbReference>
<gene>
    <name evidence="3" type="ORF">GCM10022276_21050</name>
</gene>
<organism evidence="3 4">
    <name type="scientific">Sphingomonas limnosediminicola</name>
    <dbReference type="NCBI Taxonomy" id="940133"/>
    <lineage>
        <taxon>Bacteria</taxon>
        <taxon>Pseudomonadati</taxon>
        <taxon>Pseudomonadota</taxon>
        <taxon>Alphaproteobacteria</taxon>
        <taxon>Sphingomonadales</taxon>
        <taxon>Sphingomonadaceae</taxon>
        <taxon>Sphingomonas</taxon>
    </lineage>
</organism>
<name>A0ABP7LLQ7_9SPHN</name>
<dbReference type="InterPro" id="IPR029045">
    <property type="entry name" value="ClpP/crotonase-like_dom_sf"/>
</dbReference>
<sequence>MRVSLIAILAASVSAFPLIAQAAAPAPAAGAVSPATPAAAPVTAGEGRAVALKLADELVATFVFRQQADAYAAMLRKNAAAGRYDSGTRSDVAKRMTDDLLAVHKDGHLHVMVAEPEEQGGGNGGLPKDFPPLIQSAKWIAPGIAYIRPTAFMSTDEEIADVQKFMSEHSSAKTIIFDLRNHHGGRLGEMDVIFPYLFAKKTPLVRMQMARSIYDKFGSPFGEAPSLEFVKDAEHITATHYASPGADTPLRKSTVLLLVSNKTASAGEHFSLAMKSSGRATLIGEATAGANHFGGPAPLNDHFAVWMPVGRTFDIKTGKDWEGDGVAPDIQADPKQALVVALEKAGLSHDEAVRLDATEVPAEPVHSDKLRAR</sequence>
<dbReference type="Gene3D" id="3.90.226.10">
    <property type="entry name" value="2-enoyl-CoA Hydratase, Chain A, domain 1"/>
    <property type="match status" value="1"/>
</dbReference>
<feature type="chain" id="PRO_5045156612" evidence="1">
    <location>
        <begin position="23"/>
        <end position="373"/>
    </location>
</feature>
<reference evidence="4" key="1">
    <citation type="journal article" date="2019" name="Int. J. Syst. Evol. Microbiol.">
        <title>The Global Catalogue of Microorganisms (GCM) 10K type strain sequencing project: providing services to taxonomists for standard genome sequencing and annotation.</title>
        <authorList>
            <consortium name="The Broad Institute Genomics Platform"/>
            <consortium name="The Broad Institute Genome Sequencing Center for Infectious Disease"/>
            <person name="Wu L."/>
            <person name="Ma J."/>
        </authorList>
    </citation>
    <scope>NUCLEOTIDE SEQUENCE [LARGE SCALE GENOMIC DNA]</scope>
    <source>
        <strain evidence="4">JCM 17543</strain>
    </source>
</reference>
<dbReference type="EMBL" id="BAABBM010000001">
    <property type="protein sequence ID" value="GAA3902120.1"/>
    <property type="molecule type" value="Genomic_DNA"/>
</dbReference>
<dbReference type="Gene3D" id="3.30.750.44">
    <property type="match status" value="1"/>
</dbReference>
<evidence type="ECO:0000259" key="2">
    <source>
        <dbReference type="SMART" id="SM00245"/>
    </source>
</evidence>
<feature type="domain" description="Tail specific protease" evidence="2">
    <location>
        <begin position="106"/>
        <end position="333"/>
    </location>
</feature>
<keyword evidence="4" id="KW-1185">Reference proteome</keyword>
<accession>A0ABP7LLQ7</accession>
<dbReference type="Proteomes" id="UP001500827">
    <property type="component" value="Unassembled WGS sequence"/>
</dbReference>
<feature type="signal peptide" evidence="1">
    <location>
        <begin position="1"/>
        <end position="22"/>
    </location>
</feature>
<comment type="caution">
    <text evidence="3">The sequence shown here is derived from an EMBL/GenBank/DDBJ whole genome shotgun (WGS) entry which is preliminary data.</text>
</comment>
<dbReference type="InterPro" id="IPR005151">
    <property type="entry name" value="Tail-specific_protease"/>
</dbReference>
<dbReference type="CDD" id="cd07563">
    <property type="entry name" value="Peptidase_S41_IRBP"/>
    <property type="match status" value="1"/>
</dbReference>
<dbReference type="RefSeq" id="WP_344699645.1">
    <property type="nucleotide sequence ID" value="NZ_BAABBM010000001.1"/>
</dbReference>